<name>A0A1X7LL38_9BACL</name>
<dbReference type="InterPro" id="IPR045595">
    <property type="entry name" value="SufBD_N"/>
</dbReference>
<sequence length="437" mass="47973">MSTEIVLPVDREAVAALSNSKNEPAWLAELRLQALETAVQLDNPKPEKTKIDRWNLDAYGTASTNAKVAQFSELPEAVQEVLRSSEDSEVANVLVQVDSNVIYTQLAEELKQQGVIFTDLETAAREHEELVKPHLMQAMKADEHRVAALHAALWNGGVFLYVPRNVEVSIPLQALFYQKDSAARFAPHVLIVADTNSRVHYVDTYISSETTEASVHNGVVEVFVKPGAKVTYASIHHMSKETVDLSYRRAVVEQDGGIEWIVGEMHNGNTISDTTSILKGNGSTSDAKVICVGNGEQKLNLTTRAIHFGKSSDSQMITRAVMREQASSIINGITKIEKGATKANGEQTERVLMLSPKARGDANPILLIDEDDVTAGHAASAGQVNQEQVFYMMSRGISREDAENLIIRGFLAPVVSEIPNEQLQAMLKSYIERKLGQ</sequence>
<dbReference type="Pfam" id="PF19295">
    <property type="entry name" value="SufBD_N"/>
    <property type="match status" value="1"/>
</dbReference>
<dbReference type="PANTHER" id="PTHR30508">
    <property type="entry name" value="FES CLUSTER ASSEMBLY PROTEIN SUF"/>
    <property type="match status" value="1"/>
</dbReference>
<dbReference type="NCBIfam" id="TIGR01981">
    <property type="entry name" value="sufD"/>
    <property type="match status" value="1"/>
</dbReference>
<dbReference type="GO" id="GO:0016226">
    <property type="term" value="P:iron-sulfur cluster assembly"/>
    <property type="evidence" value="ECO:0007669"/>
    <property type="project" value="InterPro"/>
</dbReference>
<keyword evidence="5" id="KW-1185">Reference proteome</keyword>
<dbReference type="InterPro" id="IPR037284">
    <property type="entry name" value="SUF_FeS_clus_asmbl_SufBD_sf"/>
</dbReference>
<dbReference type="AlphaFoldDB" id="A0A1X7LL38"/>
<feature type="domain" description="SUF system FeS cluster assembly SufBD core" evidence="2">
    <location>
        <begin position="180"/>
        <end position="410"/>
    </location>
</feature>
<dbReference type="STRING" id="1852522.SAMN06295960_3702"/>
<evidence type="ECO:0000313" key="4">
    <source>
        <dbReference type="EMBL" id="SMG54370.1"/>
    </source>
</evidence>
<accession>A0A1X7LL38</accession>
<dbReference type="OrthoDB" id="9803529at2"/>
<reference evidence="4 5" key="1">
    <citation type="submission" date="2017-04" db="EMBL/GenBank/DDBJ databases">
        <authorList>
            <person name="Afonso C.L."/>
            <person name="Miller P.J."/>
            <person name="Scott M.A."/>
            <person name="Spackman E."/>
            <person name="Goraichik I."/>
            <person name="Dimitrov K.M."/>
            <person name="Suarez D.L."/>
            <person name="Swayne D.E."/>
        </authorList>
    </citation>
    <scope>NUCLEOTIDE SEQUENCE [LARGE SCALE GENOMIC DNA]</scope>
    <source>
        <strain evidence="4 5">11</strain>
    </source>
</reference>
<dbReference type="Proteomes" id="UP000193834">
    <property type="component" value="Unassembled WGS sequence"/>
</dbReference>
<evidence type="ECO:0000313" key="5">
    <source>
        <dbReference type="Proteomes" id="UP000193834"/>
    </source>
</evidence>
<dbReference type="Pfam" id="PF01458">
    <property type="entry name" value="SUFBD_core"/>
    <property type="match status" value="1"/>
</dbReference>
<evidence type="ECO:0000259" key="3">
    <source>
        <dbReference type="Pfam" id="PF19295"/>
    </source>
</evidence>
<dbReference type="SUPFAM" id="SSF101960">
    <property type="entry name" value="Stabilizer of iron transporter SufD"/>
    <property type="match status" value="1"/>
</dbReference>
<evidence type="ECO:0000259" key="2">
    <source>
        <dbReference type="Pfam" id="PF01458"/>
    </source>
</evidence>
<feature type="domain" description="SUF system FeS cluster assembly SufBD N-terminal" evidence="3">
    <location>
        <begin position="92"/>
        <end position="173"/>
    </location>
</feature>
<proteinExistence type="inferred from homology"/>
<protein>
    <submittedName>
        <fullName evidence="4">Fe-S cluster assembly protein SufD</fullName>
    </submittedName>
</protein>
<evidence type="ECO:0000256" key="1">
    <source>
        <dbReference type="ARBA" id="ARBA00043967"/>
    </source>
</evidence>
<dbReference type="InterPro" id="IPR000825">
    <property type="entry name" value="SUF_FeS_clus_asmbl_SufBD_core"/>
</dbReference>
<dbReference type="PANTHER" id="PTHR30508:SF1">
    <property type="entry name" value="UPF0051 PROTEIN ABCI8, CHLOROPLASTIC-RELATED"/>
    <property type="match status" value="1"/>
</dbReference>
<dbReference type="InterPro" id="IPR011542">
    <property type="entry name" value="SUF_FeS_clus_asmbl_SufD"/>
</dbReference>
<dbReference type="RefSeq" id="WP_085496620.1">
    <property type="nucleotide sequence ID" value="NZ_FXAZ01000005.1"/>
</dbReference>
<gene>
    <name evidence="4" type="ORF">SAMN06295960_3702</name>
</gene>
<comment type="similarity">
    <text evidence="1">Belongs to the iron-sulfur cluster assembly SufBD family.</text>
</comment>
<dbReference type="InterPro" id="IPR055346">
    <property type="entry name" value="Fe-S_cluster_assembly_SufBD"/>
</dbReference>
<organism evidence="4 5">
    <name type="scientific">Paenibacillus aquistagni</name>
    <dbReference type="NCBI Taxonomy" id="1852522"/>
    <lineage>
        <taxon>Bacteria</taxon>
        <taxon>Bacillati</taxon>
        <taxon>Bacillota</taxon>
        <taxon>Bacilli</taxon>
        <taxon>Bacillales</taxon>
        <taxon>Paenibacillaceae</taxon>
        <taxon>Paenibacillus</taxon>
    </lineage>
</organism>
<dbReference type="EMBL" id="FXAZ01000005">
    <property type="protein sequence ID" value="SMG54370.1"/>
    <property type="molecule type" value="Genomic_DNA"/>
</dbReference>